<evidence type="ECO:0000313" key="3">
    <source>
        <dbReference type="EMBL" id="KAK5784664.1"/>
    </source>
</evidence>
<feature type="domain" description="Reverse transcriptase" evidence="2">
    <location>
        <begin position="2"/>
        <end position="87"/>
    </location>
</feature>
<accession>A0ABR0N4Z3</accession>
<name>A0ABR0N4Z3_GOSAR</name>
<dbReference type="InterPro" id="IPR052343">
    <property type="entry name" value="Retrotransposon-Effector_Assoc"/>
</dbReference>
<proteinExistence type="predicted"/>
<keyword evidence="1" id="KW-1133">Transmembrane helix</keyword>
<evidence type="ECO:0000259" key="2">
    <source>
        <dbReference type="Pfam" id="PF00078"/>
    </source>
</evidence>
<reference evidence="3 4" key="1">
    <citation type="submission" date="2023-03" db="EMBL/GenBank/DDBJ databases">
        <title>WGS of Gossypium arboreum.</title>
        <authorList>
            <person name="Yu D."/>
        </authorList>
    </citation>
    <scope>NUCLEOTIDE SEQUENCE [LARGE SCALE GENOMIC DNA]</scope>
    <source>
        <tissue evidence="3">Leaf</tissue>
    </source>
</reference>
<protein>
    <recommendedName>
        <fullName evidence="2">Reverse transcriptase domain-containing protein</fullName>
    </recommendedName>
</protein>
<dbReference type="InterPro" id="IPR000477">
    <property type="entry name" value="RT_dom"/>
</dbReference>
<gene>
    <name evidence="3" type="ORF">PVK06_039190</name>
</gene>
<feature type="transmembrane region" description="Helical" evidence="1">
    <location>
        <begin position="26"/>
        <end position="48"/>
    </location>
</feature>
<dbReference type="Proteomes" id="UP001358586">
    <property type="component" value="Chromosome 11"/>
</dbReference>
<comment type="caution">
    <text evidence="3">The sequence shown here is derived from an EMBL/GenBank/DDBJ whole genome shotgun (WGS) entry which is preliminary data.</text>
</comment>
<dbReference type="Pfam" id="PF00078">
    <property type="entry name" value="RVT_1"/>
    <property type="match status" value="1"/>
</dbReference>
<dbReference type="PANTHER" id="PTHR46890">
    <property type="entry name" value="NON-LTR RETROLELEMENT REVERSE TRANSCRIPTASE-LIKE PROTEIN-RELATED"/>
    <property type="match status" value="1"/>
</dbReference>
<evidence type="ECO:0000256" key="1">
    <source>
        <dbReference type="SAM" id="Phobius"/>
    </source>
</evidence>
<keyword evidence="1" id="KW-0812">Transmembrane</keyword>
<keyword evidence="4" id="KW-1185">Reference proteome</keyword>
<keyword evidence="1" id="KW-0472">Membrane</keyword>
<dbReference type="EMBL" id="JARKNE010000011">
    <property type="protein sequence ID" value="KAK5784664.1"/>
    <property type="molecule type" value="Genomic_DNA"/>
</dbReference>
<sequence>MALKLDMSKAYDKVEWPFLKGMMTKLVFVGLFIDFILHCINSVQYSVLLNGDEGSSFKPSRGLHQGDLLSPYLFLFCREGLSALMRLASQERKIFGAKDKNLTFQVLNVRCSTDPEKYLGLPNMSLWAVKGLLLKGLGWRIGDERWVLPLAEDVKIERKRGSTCLESVL</sequence>
<dbReference type="PANTHER" id="PTHR46890:SF48">
    <property type="entry name" value="RNA-DIRECTED DNA POLYMERASE"/>
    <property type="match status" value="1"/>
</dbReference>
<organism evidence="3 4">
    <name type="scientific">Gossypium arboreum</name>
    <name type="common">Tree cotton</name>
    <name type="synonym">Gossypium nanking</name>
    <dbReference type="NCBI Taxonomy" id="29729"/>
    <lineage>
        <taxon>Eukaryota</taxon>
        <taxon>Viridiplantae</taxon>
        <taxon>Streptophyta</taxon>
        <taxon>Embryophyta</taxon>
        <taxon>Tracheophyta</taxon>
        <taxon>Spermatophyta</taxon>
        <taxon>Magnoliopsida</taxon>
        <taxon>eudicotyledons</taxon>
        <taxon>Gunneridae</taxon>
        <taxon>Pentapetalae</taxon>
        <taxon>rosids</taxon>
        <taxon>malvids</taxon>
        <taxon>Malvales</taxon>
        <taxon>Malvaceae</taxon>
        <taxon>Malvoideae</taxon>
        <taxon>Gossypium</taxon>
    </lineage>
</organism>
<evidence type="ECO:0000313" key="4">
    <source>
        <dbReference type="Proteomes" id="UP001358586"/>
    </source>
</evidence>